<dbReference type="GO" id="GO:0047480">
    <property type="term" value="F:UDP-N-acetylmuramoyl-tripeptide-D-alanyl-D-alanine ligase activity"/>
    <property type="evidence" value="ECO:0007669"/>
    <property type="project" value="UniProtKB-UniRule"/>
</dbReference>
<dbReference type="InterPro" id="IPR013221">
    <property type="entry name" value="Mur_ligase_cen"/>
</dbReference>
<comment type="catalytic activity">
    <reaction evidence="10">
        <text>UDP-N-acetyl-alpha-D-muramoyl-L-alanyl-gamma-D-glutamyl-L-lysine + D-alanyl-D-alanine + ATP = UDP-N-acetyl-alpha-D-muramoyl-L-alanyl-gamma-D-glutamyl-L-lysyl-D-alanyl-D-alanine + ADP + phosphate + H(+)</text>
        <dbReference type="Rhea" id="RHEA:16085"/>
        <dbReference type="ChEBI" id="CHEBI:15378"/>
        <dbReference type="ChEBI" id="CHEBI:30616"/>
        <dbReference type="ChEBI" id="CHEBI:43474"/>
        <dbReference type="ChEBI" id="CHEBI:57822"/>
        <dbReference type="ChEBI" id="CHEBI:70758"/>
        <dbReference type="ChEBI" id="CHEBI:83903"/>
        <dbReference type="ChEBI" id="CHEBI:456216"/>
        <dbReference type="EC" id="6.3.2.10"/>
    </reaction>
</comment>
<evidence type="ECO:0000313" key="16">
    <source>
        <dbReference type="Proteomes" id="UP000051813"/>
    </source>
</evidence>
<dbReference type="UniPathway" id="UPA00219"/>
<dbReference type="EMBL" id="AYYK01000001">
    <property type="protein sequence ID" value="KRM79774.1"/>
    <property type="molecule type" value="Genomic_DNA"/>
</dbReference>
<evidence type="ECO:0000259" key="13">
    <source>
        <dbReference type="Pfam" id="PF02875"/>
    </source>
</evidence>
<evidence type="ECO:0000256" key="3">
    <source>
        <dbReference type="ARBA" id="ARBA00022618"/>
    </source>
</evidence>
<keyword evidence="5 10" id="KW-0067">ATP-binding</keyword>
<feature type="binding site" evidence="10">
    <location>
        <begin position="114"/>
        <end position="120"/>
    </location>
    <ligand>
        <name>ATP</name>
        <dbReference type="ChEBI" id="CHEBI:30616"/>
    </ligand>
</feature>
<dbReference type="Proteomes" id="UP000051813">
    <property type="component" value="Unassembled WGS sequence"/>
</dbReference>
<dbReference type="STRING" id="1423738.FC84_GL000470"/>
<evidence type="ECO:0000256" key="6">
    <source>
        <dbReference type="ARBA" id="ARBA00022960"/>
    </source>
</evidence>
<dbReference type="Gene3D" id="3.40.1390.10">
    <property type="entry name" value="MurE/MurF, N-terminal domain"/>
    <property type="match status" value="1"/>
</dbReference>
<dbReference type="InterPro" id="IPR036615">
    <property type="entry name" value="Mur_ligase_C_dom_sf"/>
</dbReference>
<evidence type="ECO:0000259" key="12">
    <source>
        <dbReference type="Pfam" id="PF01225"/>
    </source>
</evidence>
<dbReference type="GO" id="GO:0051301">
    <property type="term" value="P:cell division"/>
    <property type="evidence" value="ECO:0007669"/>
    <property type="project" value="UniProtKB-KW"/>
</dbReference>
<evidence type="ECO:0000256" key="8">
    <source>
        <dbReference type="ARBA" id="ARBA00023306"/>
    </source>
</evidence>
<dbReference type="GO" id="GO:0009252">
    <property type="term" value="P:peptidoglycan biosynthetic process"/>
    <property type="evidence" value="ECO:0007669"/>
    <property type="project" value="UniProtKB-UniRule"/>
</dbReference>
<sequence>MKMTLAEIAQAVGAVVSEDQVAQFKNIIIDNIAIDSRKATQGSLFVPLAGQRDGHDFVGNAQSNGASATFWQTGHDNRPDNISVVEVDDPLAALQGLAKYYLIKVNPKVVAVTGSNGKTTTKDMVAAVLATQNNTAKTQGNHNNEIGVPLTILGMETNTEVLVVEMGMDHFGQLTFLSDMVEPDIAVITMIGEAHIEFFGTRDKIADAKMEITSGLKEDGTLIINGDEPLLTARAEKWEPLTFGFEDHNYLYQTSMKLGSEQSEFTVNKWPEITFSIPMMGEFNVLNALAALAVGRRFHIKPADMAKALATFQPTANRNQWLQGQSGTMILSDVYNSNPTAVHEVLQSFKEVTTEGHHIVVLGDMLELGEKSGELHAGLATDLTPDEIEQVYLYGPDMAYLYQALQSRYSADNLHYYDQNQQEQLIEDLRADVTAADLVLLKASNGMHFDRVLAGLM</sequence>
<dbReference type="GO" id="GO:0071555">
    <property type="term" value="P:cell wall organization"/>
    <property type="evidence" value="ECO:0007669"/>
    <property type="project" value="UniProtKB-KW"/>
</dbReference>
<dbReference type="PANTHER" id="PTHR43024">
    <property type="entry name" value="UDP-N-ACETYLMURAMOYL-TRIPEPTIDE--D-ALANYL-D-ALANINE LIGASE"/>
    <property type="match status" value="1"/>
</dbReference>
<keyword evidence="7 10" id="KW-0573">Peptidoglycan synthesis</keyword>
<evidence type="ECO:0000256" key="1">
    <source>
        <dbReference type="ARBA" id="ARBA00022490"/>
    </source>
</evidence>
<comment type="catalytic activity">
    <reaction evidence="11">
        <text>D-alanyl-D-alanine + UDP-N-acetyl-alpha-D-muramoyl-L-alanyl-gamma-D-glutamyl-meso-2,6-diaminopimelate + ATP = UDP-N-acetyl-alpha-D-muramoyl-L-alanyl-gamma-D-glutamyl-meso-2,6-diaminopimeloyl-D-alanyl-D-alanine + ADP + phosphate + H(+)</text>
        <dbReference type="Rhea" id="RHEA:28374"/>
        <dbReference type="ChEBI" id="CHEBI:15378"/>
        <dbReference type="ChEBI" id="CHEBI:30616"/>
        <dbReference type="ChEBI" id="CHEBI:43474"/>
        <dbReference type="ChEBI" id="CHEBI:57822"/>
        <dbReference type="ChEBI" id="CHEBI:61386"/>
        <dbReference type="ChEBI" id="CHEBI:83905"/>
        <dbReference type="ChEBI" id="CHEBI:456216"/>
        <dbReference type="EC" id="6.3.2.10"/>
    </reaction>
</comment>
<gene>
    <name evidence="10" type="primary">murF</name>
    <name evidence="15" type="ORF">FC84_GL000470</name>
</gene>
<accession>A0A0R2BJT0</accession>
<dbReference type="InterPro" id="IPR035911">
    <property type="entry name" value="MurE/MurF_N"/>
</dbReference>
<comment type="subcellular location">
    <subcellularLocation>
        <location evidence="10 11">Cytoplasm</location>
    </subcellularLocation>
</comment>
<dbReference type="Gene3D" id="3.40.1190.10">
    <property type="entry name" value="Mur-like, catalytic domain"/>
    <property type="match status" value="1"/>
</dbReference>
<reference evidence="15 16" key="1">
    <citation type="journal article" date="2015" name="Genome Announc.">
        <title>Expanding the biotechnology potential of lactobacilli through comparative genomics of 213 strains and associated genera.</title>
        <authorList>
            <person name="Sun Z."/>
            <person name="Harris H.M."/>
            <person name="McCann A."/>
            <person name="Guo C."/>
            <person name="Argimon S."/>
            <person name="Zhang W."/>
            <person name="Yang X."/>
            <person name="Jeffery I.B."/>
            <person name="Cooney J.C."/>
            <person name="Kagawa T.F."/>
            <person name="Liu W."/>
            <person name="Song Y."/>
            <person name="Salvetti E."/>
            <person name="Wrobel A."/>
            <person name="Rasinkangas P."/>
            <person name="Parkhill J."/>
            <person name="Rea M.C."/>
            <person name="O'Sullivan O."/>
            <person name="Ritari J."/>
            <person name="Douillard F.P."/>
            <person name="Paul Ross R."/>
            <person name="Yang R."/>
            <person name="Briner A.E."/>
            <person name="Felis G.E."/>
            <person name="de Vos W.M."/>
            <person name="Barrangou R."/>
            <person name="Klaenhammer T.R."/>
            <person name="Caufield P.W."/>
            <person name="Cui Y."/>
            <person name="Zhang H."/>
            <person name="O'Toole P.W."/>
        </authorList>
    </citation>
    <scope>NUCLEOTIDE SEQUENCE [LARGE SCALE GENOMIC DNA]</scope>
    <source>
        <strain evidence="15 16">DSM 20335</strain>
    </source>
</reference>
<evidence type="ECO:0000256" key="4">
    <source>
        <dbReference type="ARBA" id="ARBA00022741"/>
    </source>
</evidence>
<evidence type="ECO:0000256" key="11">
    <source>
        <dbReference type="RuleBase" id="RU004136"/>
    </source>
</evidence>
<keyword evidence="6 10" id="KW-0133">Cell shape</keyword>
<dbReference type="RefSeq" id="WP_057753503.1">
    <property type="nucleotide sequence ID" value="NZ_AYYK01000001.1"/>
</dbReference>
<dbReference type="AlphaFoldDB" id="A0A0R2BJT0"/>
<dbReference type="InterPro" id="IPR051046">
    <property type="entry name" value="MurCDEF_CellWall_CoF430Synth"/>
</dbReference>
<keyword evidence="3 10" id="KW-0132">Cell division</keyword>
<dbReference type="PATRIC" id="fig|1423738.3.peg.480"/>
<comment type="function">
    <text evidence="10 11">Involved in cell wall formation. Catalyzes the final step in the synthesis of UDP-N-acetylmuramoyl-pentapeptide, the precursor of murein.</text>
</comment>
<dbReference type="EC" id="6.3.2.10" evidence="10 11"/>
<evidence type="ECO:0000256" key="7">
    <source>
        <dbReference type="ARBA" id="ARBA00022984"/>
    </source>
</evidence>
<evidence type="ECO:0000259" key="14">
    <source>
        <dbReference type="Pfam" id="PF08245"/>
    </source>
</evidence>
<dbReference type="InterPro" id="IPR036565">
    <property type="entry name" value="Mur-like_cat_sf"/>
</dbReference>
<comment type="pathway">
    <text evidence="10 11">Cell wall biogenesis; peptidoglycan biosynthesis.</text>
</comment>
<dbReference type="OrthoDB" id="9801978at2"/>
<feature type="domain" description="Mur ligase N-terminal catalytic" evidence="12">
    <location>
        <begin position="29"/>
        <end position="98"/>
    </location>
</feature>
<proteinExistence type="inferred from homology"/>
<dbReference type="Gene3D" id="3.90.190.20">
    <property type="entry name" value="Mur ligase, C-terminal domain"/>
    <property type="match status" value="1"/>
</dbReference>
<keyword evidence="9 10" id="KW-0961">Cell wall biogenesis/degradation</keyword>
<feature type="domain" description="Mur ligase C-terminal" evidence="13">
    <location>
        <begin position="318"/>
        <end position="444"/>
    </location>
</feature>
<name>A0A0R2BJT0_9LACO</name>
<dbReference type="SUPFAM" id="SSF53244">
    <property type="entry name" value="MurD-like peptide ligases, peptide-binding domain"/>
    <property type="match status" value="1"/>
</dbReference>
<evidence type="ECO:0000256" key="10">
    <source>
        <dbReference type="HAMAP-Rule" id="MF_02019"/>
    </source>
</evidence>
<dbReference type="SUPFAM" id="SSF63418">
    <property type="entry name" value="MurE/MurF N-terminal domain"/>
    <property type="match status" value="1"/>
</dbReference>
<dbReference type="PANTHER" id="PTHR43024:SF1">
    <property type="entry name" value="UDP-N-ACETYLMURAMOYL-TRIPEPTIDE--D-ALANYL-D-ALANINE LIGASE"/>
    <property type="match status" value="1"/>
</dbReference>
<dbReference type="NCBIfam" id="TIGR01143">
    <property type="entry name" value="murF"/>
    <property type="match status" value="1"/>
</dbReference>
<protein>
    <recommendedName>
        <fullName evidence="10 11">UDP-N-acetylmuramoyl-tripeptide--D-alanyl-D-alanine ligase</fullName>
        <ecNumber evidence="10 11">6.3.2.10</ecNumber>
    </recommendedName>
    <alternativeName>
        <fullName evidence="10">D-alanyl-D-alanine-adding enzyme</fullName>
    </alternativeName>
</protein>
<dbReference type="SUPFAM" id="SSF53623">
    <property type="entry name" value="MurD-like peptide ligases, catalytic domain"/>
    <property type="match status" value="1"/>
</dbReference>
<evidence type="ECO:0000256" key="2">
    <source>
        <dbReference type="ARBA" id="ARBA00022598"/>
    </source>
</evidence>
<feature type="domain" description="Mur ligase central" evidence="14">
    <location>
        <begin position="112"/>
        <end position="294"/>
    </location>
</feature>
<dbReference type="Pfam" id="PF01225">
    <property type="entry name" value="Mur_ligase"/>
    <property type="match status" value="1"/>
</dbReference>
<dbReference type="GO" id="GO:0008766">
    <property type="term" value="F:UDP-N-acetylmuramoylalanyl-D-glutamyl-2,6-diaminopimelate-D-alanyl-D-alanine ligase activity"/>
    <property type="evidence" value="ECO:0007669"/>
    <property type="project" value="RHEA"/>
</dbReference>
<evidence type="ECO:0000256" key="9">
    <source>
        <dbReference type="ARBA" id="ARBA00023316"/>
    </source>
</evidence>
<dbReference type="Pfam" id="PF08245">
    <property type="entry name" value="Mur_ligase_M"/>
    <property type="match status" value="1"/>
</dbReference>
<evidence type="ECO:0000256" key="5">
    <source>
        <dbReference type="ARBA" id="ARBA00022840"/>
    </source>
</evidence>
<keyword evidence="16" id="KW-1185">Reference proteome</keyword>
<dbReference type="GO" id="GO:0005737">
    <property type="term" value="C:cytoplasm"/>
    <property type="evidence" value="ECO:0007669"/>
    <property type="project" value="UniProtKB-SubCell"/>
</dbReference>
<dbReference type="InterPro" id="IPR004101">
    <property type="entry name" value="Mur_ligase_C"/>
</dbReference>
<dbReference type="InterPro" id="IPR005863">
    <property type="entry name" value="UDP-N-AcMur_synth"/>
</dbReference>
<comment type="similarity">
    <text evidence="10">Belongs to the MurCDEF family. MurF subfamily.</text>
</comment>
<keyword evidence="2 10" id="KW-0436">Ligase</keyword>
<organism evidence="15 16">
    <name type="scientific">Lapidilactobacillus dextrinicus DSM 20335</name>
    <dbReference type="NCBI Taxonomy" id="1423738"/>
    <lineage>
        <taxon>Bacteria</taxon>
        <taxon>Bacillati</taxon>
        <taxon>Bacillota</taxon>
        <taxon>Bacilli</taxon>
        <taxon>Lactobacillales</taxon>
        <taxon>Lactobacillaceae</taxon>
        <taxon>Lapidilactobacillus</taxon>
    </lineage>
</organism>
<dbReference type="Pfam" id="PF02875">
    <property type="entry name" value="Mur_ligase_C"/>
    <property type="match status" value="1"/>
</dbReference>
<keyword evidence="4 10" id="KW-0547">Nucleotide-binding</keyword>
<keyword evidence="1 10" id="KW-0963">Cytoplasm</keyword>
<dbReference type="GO" id="GO:0008360">
    <property type="term" value="P:regulation of cell shape"/>
    <property type="evidence" value="ECO:0007669"/>
    <property type="project" value="UniProtKB-KW"/>
</dbReference>
<dbReference type="GO" id="GO:0005524">
    <property type="term" value="F:ATP binding"/>
    <property type="evidence" value="ECO:0007669"/>
    <property type="project" value="UniProtKB-UniRule"/>
</dbReference>
<dbReference type="HAMAP" id="MF_02019">
    <property type="entry name" value="MurF"/>
    <property type="match status" value="1"/>
</dbReference>
<comment type="caution">
    <text evidence="15">The sequence shown here is derived from an EMBL/GenBank/DDBJ whole genome shotgun (WGS) entry which is preliminary data.</text>
</comment>
<keyword evidence="8 10" id="KW-0131">Cell cycle</keyword>
<dbReference type="InterPro" id="IPR000713">
    <property type="entry name" value="Mur_ligase_N"/>
</dbReference>
<evidence type="ECO:0000313" key="15">
    <source>
        <dbReference type="EMBL" id="KRM79774.1"/>
    </source>
</evidence>